<proteinExistence type="predicted"/>
<feature type="transmembrane region" description="Helical" evidence="1">
    <location>
        <begin position="292"/>
        <end position="309"/>
    </location>
</feature>
<sequence>MATTAPPNTRIETLDIIRGIAVMGIFSVNVVGLGMVESAYFYPPDYGFATLGDMVMWALNFIFVDGRFRSLFSVLFGASMVLVIDRAVAAGRKGWKVHFPRMAALLAFGLVHFYFLWWGDILSNYALVGMIAYMFVRLKPKTLTLTAAGLFIFMYGGMTAGTIVQSTQNRPALTAEQTAENEQRLALRIEREREAHASPAAHLNFTLETQPLRPFLSVPQYGIETLALMLLGMALYKSGFLSGTWAQRDYVRIAAYTLVPMLLYHVLAAAAVLNADFARAVFTPLVRMLPFWFHPVGAIGYAALAILLFRSGALADRFAAVGRTAFSNYLCCTLVGMLLFFDFAGGLWGDLSRGQLWLIVPPVWALMLLWSPWWLARYRYGPLEWAWRSLSRWELQPMREVAAA</sequence>
<feature type="transmembrane region" description="Helical" evidence="1">
    <location>
        <begin position="221"/>
        <end position="241"/>
    </location>
</feature>
<keyword evidence="1" id="KW-0812">Transmembrane</keyword>
<dbReference type="Proteomes" id="UP000092698">
    <property type="component" value="Chromosome"/>
</dbReference>
<reference evidence="3 4" key="1">
    <citation type="submission" date="2016-07" db="EMBL/GenBank/DDBJ databases">
        <title>Complete genome sequence of Altererythrobacter namhicola JCM 16345T, containing esterase-encoding genes.</title>
        <authorList>
            <person name="Cheng H."/>
            <person name="Wu Y.-H."/>
            <person name="Jian S.-L."/>
            <person name="Huo Y.-Y."/>
            <person name="Wang C.-S."/>
            <person name="Xu X.-W."/>
        </authorList>
    </citation>
    <scope>NUCLEOTIDE SEQUENCE [LARGE SCALE GENOMIC DNA]</scope>
    <source>
        <strain evidence="3 4">JCM 16345</strain>
    </source>
</reference>
<dbReference type="PANTHER" id="PTHR30590">
    <property type="entry name" value="INNER MEMBRANE PROTEIN"/>
    <property type="match status" value="1"/>
</dbReference>
<dbReference type="OrthoDB" id="9807744at2"/>
<dbReference type="Pfam" id="PF04235">
    <property type="entry name" value="DUF418"/>
    <property type="match status" value="1"/>
</dbReference>
<keyword evidence="1" id="KW-0472">Membrane</keyword>
<feature type="transmembrane region" description="Helical" evidence="1">
    <location>
        <begin position="111"/>
        <end position="136"/>
    </location>
</feature>
<evidence type="ECO:0000313" key="4">
    <source>
        <dbReference type="Proteomes" id="UP000092698"/>
    </source>
</evidence>
<feature type="transmembrane region" description="Helical" evidence="1">
    <location>
        <begin position="46"/>
        <end position="64"/>
    </location>
</feature>
<dbReference type="KEGG" id="anh:A6F65_01599"/>
<dbReference type="PANTHER" id="PTHR30590:SF2">
    <property type="entry name" value="INNER MEMBRANE PROTEIN"/>
    <property type="match status" value="1"/>
</dbReference>
<dbReference type="InterPro" id="IPR052529">
    <property type="entry name" value="Bact_Transport_Assoc"/>
</dbReference>
<feature type="transmembrane region" description="Helical" evidence="1">
    <location>
        <begin position="329"/>
        <end position="349"/>
    </location>
</feature>
<evidence type="ECO:0000259" key="2">
    <source>
        <dbReference type="Pfam" id="PF04235"/>
    </source>
</evidence>
<feature type="transmembrane region" description="Helical" evidence="1">
    <location>
        <begin position="71"/>
        <end position="91"/>
    </location>
</feature>
<feature type="transmembrane region" description="Helical" evidence="1">
    <location>
        <begin position="20"/>
        <end position="40"/>
    </location>
</feature>
<protein>
    <recommendedName>
        <fullName evidence="2">DUF418 domain-containing protein</fullName>
    </recommendedName>
</protein>
<dbReference type="AlphaFoldDB" id="A0A1C7D8W5"/>
<feature type="domain" description="DUF418" evidence="2">
    <location>
        <begin position="235"/>
        <end position="393"/>
    </location>
</feature>
<dbReference type="PATRIC" id="fig|645517.4.peg.1588"/>
<feature type="transmembrane region" description="Helical" evidence="1">
    <location>
        <begin position="355"/>
        <end position="375"/>
    </location>
</feature>
<feature type="transmembrane region" description="Helical" evidence="1">
    <location>
        <begin position="143"/>
        <end position="164"/>
    </location>
</feature>
<dbReference type="RefSeq" id="WP_067787518.1">
    <property type="nucleotide sequence ID" value="NZ_CP016545.1"/>
</dbReference>
<keyword evidence="1" id="KW-1133">Transmembrane helix</keyword>
<dbReference type="EMBL" id="CP016545">
    <property type="protein sequence ID" value="ANU07898.1"/>
    <property type="molecule type" value="Genomic_DNA"/>
</dbReference>
<accession>A0A1C7D8W5</accession>
<organism evidence="3 4">
    <name type="scientific">Paraurantiacibacter namhicola</name>
    <dbReference type="NCBI Taxonomy" id="645517"/>
    <lineage>
        <taxon>Bacteria</taxon>
        <taxon>Pseudomonadati</taxon>
        <taxon>Pseudomonadota</taxon>
        <taxon>Alphaproteobacteria</taxon>
        <taxon>Sphingomonadales</taxon>
        <taxon>Erythrobacteraceae</taxon>
        <taxon>Paraurantiacibacter</taxon>
    </lineage>
</organism>
<keyword evidence="4" id="KW-1185">Reference proteome</keyword>
<evidence type="ECO:0000313" key="3">
    <source>
        <dbReference type="EMBL" id="ANU07898.1"/>
    </source>
</evidence>
<name>A0A1C7D8W5_9SPHN</name>
<gene>
    <name evidence="3" type="ORF">A6F65_01599</name>
</gene>
<dbReference type="STRING" id="645517.A6F65_01599"/>
<evidence type="ECO:0000256" key="1">
    <source>
        <dbReference type="SAM" id="Phobius"/>
    </source>
</evidence>
<dbReference type="InterPro" id="IPR007349">
    <property type="entry name" value="DUF418"/>
</dbReference>
<feature type="transmembrane region" description="Helical" evidence="1">
    <location>
        <begin position="253"/>
        <end position="272"/>
    </location>
</feature>